<dbReference type="SUPFAM" id="SSF56436">
    <property type="entry name" value="C-type lectin-like"/>
    <property type="match status" value="1"/>
</dbReference>
<comment type="caution">
    <text evidence="4">The sequence shown here is derived from an EMBL/GenBank/DDBJ whole genome shotgun (WGS) entry which is preliminary data.</text>
</comment>
<feature type="compositionally biased region" description="Basic and acidic residues" evidence="1">
    <location>
        <begin position="181"/>
        <end position="216"/>
    </location>
</feature>
<reference evidence="4 5" key="1">
    <citation type="submission" date="2024-03" db="EMBL/GenBank/DDBJ databases">
        <title>The genome assembly and annotation of the cricket Gryllus longicercus Weissman &amp; Gray.</title>
        <authorList>
            <person name="Szrajer S."/>
            <person name="Gray D."/>
            <person name="Ylla G."/>
        </authorList>
    </citation>
    <scope>NUCLEOTIDE SEQUENCE [LARGE SCALE GENOMIC DNA]</scope>
    <source>
        <strain evidence="4">DAG 2021-001</strain>
        <tissue evidence="4">Whole body minus gut</tissue>
    </source>
</reference>
<dbReference type="PROSITE" id="PS50041">
    <property type="entry name" value="C_TYPE_LECTIN_2"/>
    <property type="match status" value="1"/>
</dbReference>
<dbReference type="InterPro" id="IPR050828">
    <property type="entry name" value="C-type_lectin/matrix_domain"/>
</dbReference>
<feature type="signal peptide" evidence="2">
    <location>
        <begin position="1"/>
        <end position="24"/>
    </location>
</feature>
<dbReference type="InterPro" id="IPR016186">
    <property type="entry name" value="C-type_lectin-like/link_sf"/>
</dbReference>
<organism evidence="4 5">
    <name type="scientific">Gryllus longicercus</name>
    <dbReference type="NCBI Taxonomy" id="2509291"/>
    <lineage>
        <taxon>Eukaryota</taxon>
        <taxon>Metazoa</taxon>
        <taxon>Ecdysozoa</taxon>
        <taxon>Arthropoda</taxon>
        <taxon>Hexapoda</taxon>
        <taxon>Insecta</taxon>
        <taxon>Pterygota</taxon>
        <taxon>Neoptera</taxon>
        <taxon>Polyneoptera</taxon>
        <taxon>Orthoptera</taxon>
        <taxon>Ensifera</taxon>
        <taxon>Gryllidea</taxon>
        <taxon>Grylloidea</taxon>
        <taxon>Gryllidae</taxon>
        <taxon>Gryllinae</taxon>
        <taxon>Gryllus</taxon>
    </lineage>
</organism>
<dbReference type="Pfam" id="PF00059">
    <property type="entry name" value="Lectin_C"/>
    <property type="match status" value="1"/>
</dbReference>
<dbReference type="InterPro" id="IPR016187">
    <property type="entry name" value="CTDL_fold"/>
</dbReference>
<keyword evidence="5" id="KW-1185">Reference proteome</keyword>
<evidence type="ECO:0000256" key="1">
    <source>
        <dbReference type="SAM" id="MobiDB-lite"/>
    </source>
</evidence>
<evidence type="ECO:0000256" key="2">
    <source>
        <dbReference type="SAM" id="SignalP"/>
    </source>
</evidence>
<dbReference type="EMBL" id="JAZDUA010000147">
    <property type="protein sequence ID" value="KAK7866417.1"/>
    <property type="molecule type" value="Genomic_DNA"/>
</dbReference>
<evidence type="ECO:0000313" key="5">
    <source>
        <dbReference type="Proteomes" id="UP001378592"/>
    </source>
</evidence>
<dbReference type="SMART" id="SM00034">
    <property type="entry name" value="CLECT"/>
    <property type="match status" value="1"/>
</dbReference>
<dbReference type="Proteomes" id="UP001378592">
    <property type="component" value="Unassembled WGS sequence"/>
</dbReference>
<dbReference type="Gene3D" id="3.10.100.10">
    <property type="entry name" value="Mannose-Binding Protein A, subunit A"/>
    <property type="match status" value="1"/>
</dbReference>
<sequence length="293" mass="34661">MWSPGLLLLPLLLLGALAPFGAQGMPRRKYLCPADFVRHGNSCYYFSVHMATWFDAHFACKDRKSELAILDKGWEDRNMRTYLNKPELARLERWIGGIYNWETKRWVWGANGGHPLKYQGFSKMAKDSDPKWNCIIMDPSMNYKWTSRVCLDKKHYICEVPLKQLKPPQPHVAQPQKPRKNPKDPNKPKKPRDPAKRPRDPNKKQRDPNRPRDPNRRQKQQRQGWRQRQHLRQQQRANAKQQTTTAAPTNNQPASQTQYQPRPGYHQTWAGQHRYRFLQIQPDLLPYREEVLI</sequence>
<evidence type="ECO:0000259" key="3">
    <source>
        <dbReference type="PROSITE" id="PS50041"/>
    </source>
</evidence>
<gene>
    <name evidence="4" type="ORF">R5R35_008944</name>
</gene>
<dbReference type="PANTHER" id="PTHR45710:SF26">
    <property type="entry name" value="RH26557P"/>
    <property type="match status" value="1"/>
</dbReference>
<dbReference type="AlphaFoldDB" id="A0AAN9VTF8"/>
<dbReference type="InterPro" id="IPR001304">
    <property type="entry name" value="C-type_lectin-like"/>
</dbReference>
<accession>A0AAN9VTF8</accession>
<keyword evidence="2" id="KW-0732">Signal</keyword>
<name>A0AAN9VTF8_9ORTH</name>
<feature type="region of interest" description="Disordered" evidence="1">
    <location>
        <begin position="166"/>
        <end position="266"/>
    </location>
</feature>
<feature type="compositionally biased region" description="Low complexity" evidence="1">
    <location>
        <begin position="234"/>
        <end position="254"/>
    </location>
</feature>
<evidence type="ECO:0000313" key="4">
    <source>
        <dbReference type="EMBL" id="KAK7866417.1"/>
    </source>
</evidence>
<feature type="domain" description="C-type lectin" evidence="3">
    <location>
        <begin position="39"/>
        <end position="159"/>
    </location>
</feature>
<feature type="compositionally biased region" description="Basic residues" evidence="1">
    <location>
        <begin position="217"/>
        <end position="233"/>
    </location>
</feature>
<dbReference type="CDD" id="cd00037">
    <property type="entry name" value="CLECT"/>
    <property type="match status" value="1"/>
</dbReference>
<feature type="chain" id="PRO_5042961018" description="C-type lectin domain-containing protein" evidence="2">
    <location>
        <begin position="25"/>
        <end position="293"/>
    </location>
</feature>
<dbReference type="PANTHER" id="PTHR45710">
    <property type="entry name" value="C-TYPE LECTIN DOMAIN-CONTAINING PROTEIN 180"/>
    <property type="match status" value="1"/>
</dbReference>
<proteinExistence type="predicted"/>
<protein>
    <recommendedName>
        <fullName evidence="3">C-type lectin domain-containing protein</fullName>
    </recommendedName>
</protein>